<dbReference type="EMBL" id="JAODUP010001035">
    <property type="protein sequence ID" value="KAK2141827.1"/>
    <property type="molecule type" value="Genomic_DNA"/>
</dbReference>
<dbReference type="PANTHER" id="PTHR11683">
    <property type="entry name" value="MYELIN PROTEOLIPID"/>
    <property type="match status" value="1"/>
</dbReference>
<dbReference type="GO" id="GO:0031175">
    <property type="term" value="P:neuron projection development"/>
    <property type="evidence" value="ECO:0007669"/>
    <property type="project" value="TreeGrafter"/>
</dbReference>
<dbReference type="Pfam" id="PF01275">
    <property type="entry name" value="Myelin_PLP"/>
    <property type="match status" value="1"/>
</dbReference>
<dbReference type="GO" id="GO:0005886">
    <property type="term" value="C:plasma membrane"/>
    <property type="evidence" value="ECO:0007669"/>
    <property type="project" value="TreeGrafter"/>
</dbReference>
<protein>
    <recommendedName>
        <fullName evidence="4">Neuronal membrane glycoprotein M6-b</fullName>
    </recommendedName>
</protein>
<keyword evidence="1" id="KW-0472">Membrane</keyword>
<comment type="caution">
    <text evidence="2">The sequence shown here is derived from an EMBL/GenBank/DDBJ whole genome shotgun (WGS) entry which is preliminary data.</text>
</comment>
<evidence type="ECO:0000256" key="1">
    <source>
        <dbReference type="SAM" id="Phobius"/>
    </source>
</evidence>
<dbReference type="PANTHER" id="PTHR11683:SF12">
    <property type="entry name" value="M6, ISOFORM F"/>
    <property type="match status" value="1"/>
</dbReference>
<keyword evidence="1" id="KW-0812">Transmembrane</keyword>
<name>A0AAD9IWE6_9ANNE</name>
<evidence type="ECO:0008006" key="4">
    <source>
        <dbReference type="Google" id="ProtNLM"/>
    </source>
</evidence>
<gene>
    <name evidence="2" type="ORF">LSH36_1035g01037</name>
</gene>
<feature type="transmembrane region" description="Helical" evidence="1">
    <location>
        <begin position="137"/>
        <end position="170"/>
    </location>
</feature>
<evidence type="ECO:0000313" key="3">
    <source>
        <dbReference type="Proteomes" id="UP001208570"/>
    </source>
</evidence>
<keyword evidence="3" id="KW-1185">Reference proteome</keyword>
<evidence type="ECO:0000313" key="2">
    <source>
        <dbReference type="EMBL" id="KAK2141827.1"/>
    </source>
</evidence>
<sequence length="272" mass="30574">MSIWIKREQTCSYNQLRGNNTDSNSSPDHQPPHQQSETRCMGRCCRCLAAVPCSALMCWIMTVVAVSACGGSLMVATRRTTVLFEIDDIFKHKDVICLGVIFSLIFLVTLLLIAVTFTSQPLSAGFLSSSKKTKCVLAWLIMEMLLLLLLLLAWLAVCIILTYPIVIFFIVYIRHYQDEDCIDLTPYIIPQVDKTYCGASLDSFYKKSILTFEAYVIALVGAVLVVFSMVFHLMYTAANYIQIRESGPSNYDIYKNEVANKHPSGSVLDTRM</sequence>
<organism evidence="2 3">
    <name type="scientific">Paralvinella palmiformis</name>
    <dbReference type="NCBI Taxonomy" id="53620"/>
    <lineage>
        <taxon>Eukaryota</taxon>
        <taxon>Metazoa</taxon>
        <taxon>Spiralia</taxon>
        <taxon>Lophotrochozoa</taxon>
        <taxon>Annelida</taxon>
        <taxon>Polychaeta</taxon>
        <taxon>Sedentaria</taxon>
        <taxon>Canalipalpata</taxon>
        <taxon>Terebellida</taxon>
        <taxon>Terebelliformia</taxon>
        <taxon>Alvinellidae</taxon>
        <taxon>Paralvinella</taxon>
    </lineage>
</organism>
<dbReference type="AlphaFoldDB" id="A0AAD9IWE6"/>
<feature type="transmembrane region" description="Helical" evidence="1">
    <location>
        <begin position="214"/>
        <end position="235"/>
    </location>
</feature>
<dbReference type="InterPro" id="IPR001614">
    <property type="entry name" value="Myelin_PLP"/>
</dbReference>
<proteinExistence type="predicted"/>
<feature type="transmembrane region" description="Helical" evidence="1">
    <location>
        <begin position="54"/>
        <end position="75"/>
    </location>
</feature>
<dbReference type="Proteomes" id="UP001208570">
    <property type="component" value="Unassembled WGS sequence"/>
</dbReference>
<keyword evidence="1" id="KW-1133">Transmembrane helix</keyword>
<feature type="transmembrane region" description="Helical" evidence="1">
    <location>
        <begin position="95"/>
        <end position="117"/>
    </location>
</feature>
<accession>A0AAD9IWE6</accession>
<reference evidence="2" key="1">
    <citation type="journal article" date="2023" name="Mol. Biol. Evol.">
        <title>Third-Generation Sequencing Reveals the Adaptive Role of the Epigenome in Three Deep-Sea Polychaetes.</title>
        <authorList>
            <person name="Perez M."/>
            <person name="Aroh O."/>
            <person name="Sun Y."/>
            <person name="Lan Y."/>
            <person name="Juniper S.K."/>
            <person name="Young C.R."/>
            <person name="Angers B."/>
            <person name="Qian P.Y."/>
        </authorList>
    </citation>
    <scope>NUCLEOTIDE SEQUENCE</scope>
    <source>
        <strain evidence="2">P08H-3</strain>
    </source>
</reference>